<dbReference type="InterPro" id="IPR048422">
    <property type="entry name" value="NOA1/YqeH-like_C"/>
</dbReference>
<accession>A0A199VFC5</accession>
<feature type="region of interest" description="Disordered" evidence="1">
    <location>
        <begin position="217"/>
        <end position="244"/>
    </location>
</feature>
<feature type="compositionally biased region" description="Pro residues" evidence="1">
    <location>
        <begin position="225"/>
        <end position="236"/>
    </location>
</feature>
<reference evidence="4 5" key="1">
    <citation type="journal article" date="2016" name="DNA Res.">
        <title>The draft genome of MD-2 pineapple using hybrid error correction of long reads.</title>
        <authorList>
            <person name="Redwan R.M."/>
            <person name="Saidin A."/>
            <person name="Kumar S.V."/>
        </authorList>
    </citation>
    <scope>NUCLEOTIDE SEQUENCE [LARGE SCALE GENOMIC DNA]</scope>
    <source>
        <strain evidence="5">cv. MD2</strain>
        <tissue evidence="4">Leaf</tissue>
    </source>
</reference>
<gene>
    <name evidence="4" type="ORF">ACMD2_18510</name>
</gene>
<dbReference type="SUPFAM" id="SSF52540">
    <property type="entry name" value="P-loop containing nucleoside triphosphate hydrolases"/>
    <property type="match status" value="1"/>
</dbReference>
<proteinExistence type="predicted"/>
<evidence type="ECO:0000259" key="3">
    <source>
        <dbReference type="Pfam" id="PF21516"/>
    </source>
</evidence>
<dbReference type="Pfam" id="PF21516">
    <property type="entry name" value="YqeH-like_C"/>
    <property type="match status" value="1"/>
</dbReference>
<dbReference type="GO" id="GO:0005739">
    <property type="term" value="C:mitochondrion"/>
    <property type="evidence" value="ECO:0007669"/>
    <property type="project" value="TreeGrafter"/>
</dbReference>
<comment type="caution">
    <text evidence="4">The sequence shown here is derived from an EMBL/GenBank/DDBJ whole genome shotgun (WGS) entry which is preliminary data.</text>
</comment>
<dbReference type="Pfam" id="PF01926">
    <property type="entry name" value="MMR_HSR1"/>
    <property type="match status" value="1"/>
</dbReference>
<dbReference type="GO" id="GO:0005525">
    <property type="term" value="F:GTP binding"/>
    <property type="evidence" value="ECO:0007669"/>
    <property type="project" value="InterPro"/>
</dbReference>
<sequence length="591" mass="62669">MLSLARKQSPLRPAALRRFSAPLASPSSPLPPLPPLPRPTTAINPRLPPSPPPPHPLLLRRRSFSFQSPLVAGVGDDAQDDDGGGGLCPGCGVRMQGSDPTLPGFFLLPSPKSVDYRAPLDRRLPSSPSTTPASPSPSNPASSPPTTTTTTTTTTTKKKRSRLFLFVFVVGGGVGGGGAENLLPDFDFDRAVAPRMTSPSGPRSVVLAVVDAADFDAPSPAASPASPPPRPPPTPTPGAARPRQPPRLLLAATKLDLLPSPTPPPPPRGARGVGARRARTPRRGRVEGVHLVSAARGWGVRALLERARELAGPRGNVWAVGAQNAGKSTLINAMARCAGGTATHLTEAPVPGTTLGIVRVDGVLGGHAKLFDTPGILHPYQITTRLTREEQKLVHMGKELRPRTYRIKAGHSIHIGGLIRLDVEELSVNTIYITVWASSLLPLHMGKTENASAMMDNHFGLQLQPPIGEKRIKELGKWVRKEFRVAGDSWDANSVDIAAAGLGWFAIGLKGEAVLGVWTYDGVDVVSRSSLIRKRASIFEEAGFTVSKIVSKADCLSNKVKHNKSGKKKQAQCRLCEADSPTVKPDETVSA</sequence>
<dbReference type="EMBL" id="LSRQ01002064">
    <property type="protein sequence ID" value="OAY75576.1"/>
    <property type="molecule type" value="Genomic_DNA"/>
</dbReference>
<dbReference type="InterPro" id="IPR027417">
    <property type="entry name" value="P-loop_NTPase"/>
</dbReference>
<evidence type="ECO:0000313" key="4">
    <source>
        <dbReference type="EMBL" id="OAY75576.1"/>
    </source>
</evidence>
<protein>
    <submittedName>
        <fullName evidence="4">Uncharacterized protein YqeH</fullName>
    </submittedName>
</protein>
<dbReference type="STRING" id="4615.A0A199VFC5"/>
<feature type="domain" description="G" evidence="2">
    <location>
        <begin position="317"/>
        <end position="383"/>
    </location>
</feature>
<feature type="region of interest" description="Disordered" evidence="1">
    <location>
        <begin position="256"/>
        <end position="281"/>
    </location>
</feature>
<dbReference type="InterPro" id="IPR006073">
    <property type="entry name" value="GTP-bd"/>
</dbReference>
<feature type="domain" description="NOA1/YqeH-like C-terminal" evidence="3">
    <location>
        <begin position="433"/>
        <end position="531"/>
    </location>
</feature>
<feature type="compositionally biased region" description="Low complexity" evidence="1">
    <location>
        <begin position="139"/>
        <end position="155"/>
    </location>
</feature>
<evidence type="ECO:0000256" key="1">
    <source>
        <dbReference type="SAM" id="MobiDB-lite"/>
    </source>
</evidence>
<organism evidence="4 5">
    <name type="scientific">Ananas comosus</name>
    <name type="common">Pineapple</name>
    <name type="synonym">Ananas ananas</name>
    <dbReference type="NCBI Taxonomy" id="4615"/>
    <lineage>
        <taxon>Eukaryota</taxon>
        <taxon>Viridiplantae</taxon>
        <taxon>Streptophyta</taxon>
        <taxon>Embryophyta</taxon>
        <taxon>Tracheophyta</taxon>
        <taxon>Spermatophyta</taxon>
        <taxon>Magnoliopsida</taxon>
        <taxon>Liliopsida</taxon>
        <taxon>Poales</taxon>
        <taxon>Bromeliaceae</taxon>
        <taxon>Bromelioideae</taxon>
        <taxon>Ananas</taxon>
    </lineage>
</organism>
<dbReference type="PANTHER" id="PTHR46434:SF1">
    <property type="entry name" value="GENETIC INTERACTOR OF PROHIBITINS 3, MITOCHONDRIAL"/>
    <property type="match status" value="1"/>
</dbReference>
<dbReference type="Gene3D" id="3.40.50.300">
    <property type="entry name" value="P-loop containing nucleotide triphosphate hydrolases"/>
    <property type="match status" value="1"/>
</dbReference>
<dbReference type="PANTHER" id="PTHR46434">
    <property type="entry name" value="GENETIC INTERACTOR OF PROHIBITINS 3, MITOCHONDRIAL"/>
    <property type="match status" value="1"/>
</dbReference>
<feature type="compositionally biased region" description="Low complexity" evidence="1">
    <location>
        <begin position="64"/>
        <end position="76"/>
    </location>
</feature>
<evidence type="ECO:0000313" key="5">
    <source>
        <dbReference type="Proteomes" id="UP000092600"/>
    </source>
</evidence>
<feature type="region of interest" description="Disordered" evidence="1">
    <location>
        <begin position="116"/>
        <end position="157"/>
    </location>
</feature>
<feature type="compositionally biased region" description="Pro residues" evidence="1">
    <location>
        <begin position="46"/>
        <end position="56"/>
    </location>
</feature>
<dbReference type="InterPro" id="IPR050896">
    <property type="entry name" value="Mito_lipid_metab_GTPase"/>
</dbReference>
<dbReference type="AlphaFoldDB" id="A0A199VFC5"/>
<name>A0A199VFC5_ANACO</name>
<dbReference type="Proteomes" id="UP000092600">
    <property type="component" value="Unassembled WGS sequence"/>
</dbReference>
<evidence type="ECO:0000259" key="2">
    <source>
        <dbReference type="Pfam" id="PF01926"/>
    </source>
</evidence>
<feature type="region of interest" description="Disordered" evidence="1">
    <location>
        <begin position="1"/>
        <end position="91"/>
    </location>
</feature>
<feature type="compositionally biased region" description="Pro residues" evidence="1">
    <location>
        <begin position="28"/>
        <end position="38"/>
    </location>
</feature>